<accession>A0A927IDY4</accession>
<dbReference type="RefSeq" id="WP_191210674.1">
    <property type="nucleotide sequence ID" value="NZ_BAABKL010000050.1"/>
</dbReference>
<reference evidence="1" key="1">
    <citation type="submission" date="2020-09" db="EMBL/GenBank/DDBJ databases">
        <title>Secondary metabolite and genome analysis of marine Streptomyces chumphonensis KK1-2T.</title>
        <authorList>
            <person name="Phongsopitanun W."/>
            <person name="Kanchanasin P."/>
            <person name="Pittayakhajonwut P."/>
            <person name="Suwanborirux K."/>
            <person name="Tanasupawat S."/>
        </authorList>
    </citation>
    <scope>NUCLEOTIDE SEQUENCE</scope>
    <source>
        <strain evidence="1">KK1-2</strain>
    </source>
</reference>
<gene>
    <name evidence="1" type="ORF">IF129_17760</name>
</gene>
<dbReference type="InterPro" id="IPR010866">
    <property type="entry name" value="A-2_8-polyST"/>
</dbReference>
<protein>
    <submittedName>
        <fullName evidence="1">Uncharacterized protein</fullName>
    </submittedName>
</protein>
<name>A0A927IDY4_9ACTN</name>
<keyword evidence="2" id="KW-1185">Reference proteome</keyword>
<dbReference type="Pfam" id="PF07388">
    <property type="entry name" value="A-2_8-polyST"/>
    <property type="match status" value="1"/>
</dbReference>
<dbReference type="AlphaFoldDB" id="A0A927IDY4"/>
<comment type="caution">
    <text evidence="1">The sequence shown here is derived from an EMBL/GenBank/DDBJ whole genome shotgun (WGS) entry which is preliminary data.</text>
</comment>
<dbReference type="EMBL" id="JACXYU010000009">
    <property type="protein sequence ID" value="MBD3933390.1"/>
    <property type="molecule type" value="Genomic_DNA"/>
</dbReference>
<evidence type="ECO:0000313" key="1">
    <source>
        <dbReference type="EMBL" id="MBD3933390.1"/>
    </source>
</evidence>
<evidence type="ECO:0000313" key="2">
    <source>
        <dbReference type="Proteomes" id="UP000632289"/>
    </source>
</evidence>
<proteinExistence type="predicted"/>
<sequence>MAPTTKAGTARPQIFEVSTLYGAATLAAALDAGLFGPAAAARRVLVVSHNAPVPETAGRLQDMAGWEGIAARFDLVVDWNDTIRPLHPADWSPADQDNPLWQRMFRRAWDLGDGVADLVVESVHVNPAAALAGIFADADVHVYADGLMSYGPTRDPLPAATAARIRRLLHLDLVPGLRPLLLSEYGVPAEPVPDAAFRAVLDTMTASAPPDAGVPEDEGRRPGAVLLGQYLAALGILTADEEEELHARMLRAAAAAGHTTVLFKPHPTAPARYSRALEKAAADCGVELLVPTTPLLAEAVFGRCRPRLVVGCFSTALLTASTYYGIPVARIGTAPLLDRLTPYQNSNRVPLTLVDALLPDLEAGTAPDAAPDAAAPCPVAGPVADVEALVRTVGYCMQPRQYPGLRAGAEAWLAEHFGPGTLRYFKRRRLTSLELPGGLAPAGGRFPGTGPALRVARRVKRAATRRAGRSRGRE</sequence>
<organism evidence="1 2">
    <name type="scientific">Streptomyces chumphonensis</name>
    <dbReference type="NCBI Taxonomy" id="1214925"/>
    <lineage>
        <taxon>Bacteria</taxon>
        <taxon>Bacillati</taxon>
        <taxon>Actinomycetota</taxon>
        <taxon>Actinomycetes</taxon>
        <taxon>Kitasatosporales</taxon>
        <taxon>Streptomycetaceae</taxon>
        <taxon>Streptomyces</taxon>
    </lineage>
</organism>
<dbReference type="Proteomes" id="UP000632289">
    <property type="component" value="Unassembled WGS sequence"/>
</dbReference>